<evidence type="ECO:0000256" key="1">
    <source>
        <dbReference type="SAM" id="SignalP"/>
    </source>
</evidence>
<dbReference type="AlphaFoldDB" id="A0A1Y1IJ26"/>
<keyword evidence="1" id="KW-0732">Signal</keyword>
<name>A0A1Y1IJ26_KLENI</name>
<accession>A0A1Y1IJ26</accession>
<dbReference type="EMBL" id="DF237399">
    <property type="protein sequence ID" value="GAQ88667.1"/>
    <property type="molecule type" value="Genomic_DNA"/>
</dbReference>
<evidence type="ECO:0000313" key="2">
    <source>
        <dbReference type="EMBL" id="GAQ88667.1"/>
    </source>
</evidence>
<sequence length="417" mass="46902">MKWAPFRWASAALLLVPLATLLVFTLQPPPPITHFGDGGLLGGPPSSEDVPRFNLNMSHFGGGGTADLLAQAVVLSEEMQRSGRRLRAQLAREEKKLAAGALQKLDMGALAGVNQGEQRGVVPIVYVATELSPLLVACVRTTRMYDPTVPIIVVASLGLQAPMKELTEVLQLPHVQLKLLEDYVGEGSGSHAFSQKYIHHSVNGVMYEQFCFQRFFVLRDVAIQEGFARVFHVDHDLVIFDNHRVFVEPWDVDFIGLDLISTHFSVWKLPVLERFCDYMLDFYARPVVQVDAGIHRFGYAMNATFYTFSDMFILKAFFIESQEAGRPVTYHLLLRDEHGVLKEGATPYLAIEQLDRITGWRCRYRDWEAAVEWRALSKESNLPVPYVNGTYLKGIQFQGNMCKKIALQVLSRVLAES</sequence>
<protein>
    <submittedName>
        <fullName evidence="2">Uncharacterized protein</fullName>
    </submittedName>
</protein>
<evidence type="ECO:0000313" key="3">
    <source>
        <dbReference type="Proteomes" id="UP000054558"/>
    </source>
</evidence>
<organism evidence="2 3">
    <name type="scientific">Klebsormidium nitens</name>
    <name type="common">Green alga</name>
    <name type="synonym">Ulothrix nitens</name>
    <dbReference type="NCBI Taxonomy" id="105231"/>
    <lineage>
        <taxon>Eukaryota</taxon>
        <taxon>Viridiplantae</taxon>
        <taxon>Streptophyta</taxon>
        <taxon>Klebsormidiophyceae</taxon>
        <taxon>Klebsormidiales</taxon>
        <taxon>Klebsormidiaceae</taxon>
        <taxon>Klebsormidium</taxon>
    </lineage>
</organism>
<feature type="chain" id="PRO_5012620936" evidence="1">
    <location>
        <begin position="26"/>
        <end position="417"/>
    </location>
</feature>
<keyword evidence="3" id="KW-1185">Reference proteome</keyword>
<proteinExistence type="predicted"/>
<dbReference type="Proteomes" id="UP000054558">
    <property type="component" value="Unassembled WGS sequence"/>
</dbReference>
<feature type="signal peptide" evidence="1">
    <location>
        <begin position="1"/>
        <end position="25"/>
    </location>
</feature>
<gene>
    <name evidence="2" type="ORF">KFL_004500070</name>
</gene>
<reference evidence="2 3" key="1">
    <citation type="journal article" date="2014" name="Nat. Commun.">
        <title>Klebsormidium flaccidum genome reveals primary factors for plant terrestrial adaptation.</title>
        <authorList>
            <person name="Hori K."/>
            <person name="Maruyama F."/>
            <person name="Fujisawa T."/>
            <person name="Togashi T."/>
            <person name="Yamamoto N."/>
            <person name="Seo M."/>
            <person name="Sato S."/>
            <person name="Yamada T."/>
            <person name="Mori H."/>
            <person name="Tajima N."/>
            <person name="Moriyama T."/>
            <person name="Ikeuchi M."/>
            <person name="Watanabe M."/>
            <person name="Wada H."/>
            <person name="Kobayashi K."/>
            <person name="Saito M."/>
            <person name="Masuda T."/>
            <person name="Sasaki-Sekimoto Y."/>
            <person name="Mashiguchi K."/>
            <person name="Awai K."/>
            <person name="Shimojima M."/>
            <person name="Masuda S."/>
            <person name="Iwai M."/>
            <person name="Nobusawa T."/>
            <person name="Narise T."/>
            <person name="Kondo S."/>
            <person name="Saito H."/>
            <person name="Sato R."/>
            <person name="Murakawa M."/>
            <person name="Ihara Y."/>
            <person name="Oshima-Yamada Y."/>
            <person name="Ohtaka K."/>
            <person name="Satoh M."/>
            <person name="Sonobe K."/>
            <person name="Ishii M."/>
            <person name="Ohtani R."/>
            <person name="Kanamori-Sato M."/>
            <person name="Honoki R."/>
            <person name="Miyazaki D."/>
            <person name="Mochizuki H."/>
            <person name="Umetsu J."/>
            <person name="Higashi K."/>
            <person name="Shibata D."/>
            <person name="Kamiya Y."/>
            <person name="Sato N."/>
            <person name="Nakamura Y."/>
            <person name="Tabata S."/>
            <person name="Ida S."/>
            <person name="Kurokawa K."/>
            <person name="Ohta H."/>
        </authorList>
    </citation>
    <scope>NUCLEOTIDE SEQUENCE [LARGE SCALE GENOMIC DNA]</scope>
    <source>
        <strain evidence="2 3">NIES-2285</strain>
    </source>
</reference>